<keyword evidence="1 4" id="KW-0808">Transferase</keyword>
<dbReference type="PANTHER" id="PTHR43877">
    <property type="entry name" value="AMINOALKYLPHOSPHONATE N-ACETYLTRANSFERASE-RELATED-RELATED"/>
    <property type="match status" value="1"/>
</dbReference>
<gene>
    <name evidence="4" type="ORF">CFK41_05215</name>
</gene>
<dbReference type="Proteomes" id="UP000217889">
    <property type="component" value="Chromosome"/>
</dbReference>
<keyword evidence="5" id="KW-1185">Reference proteome</keyword>
<dbReference type="PROSITE" id="PS51186">
    <property type="entry name" value="GNAT"/>
    <property type="match status" value="1"/>
</dbReference>
<evidence type="ECO:0000313" key="5">
    <source>
        <dbReference type="Proteomes" id="UP000217889"/>
    </source>
</evidence>
<protein>
    <submittedName>
        <fullName evidence="4">GNAT family N-acetyltransferase</fullName>
    </submittedName>
</protein>
<dbReference type="CDD" id="cd04301">
    <property type="entry name" value="NAT_SF"/>
    <property type="match status" value="1"/>
</dbReference>
<dbReference type="AlphaFoldDB" id="A0A291H1Y4"/>
<proteinExistence type="predicted"/>
<name>A0A291H1Y4_9MICO</name>
<evidence type="ECO:0000256" key="2">
    <source>
        <dbReference type="ARBA" id="ARBA00023315"/>
    </source>
</evidence>
<dbReference type="PANTHER" id="PTHR43877:SF1">
    <property type="entry name" value="ACETYLTRANSFERASE"/>
    <property type="match status" value="1"/>
</dbReference>
<dbReference type="EMBL" id="CP023564">
    <property type="protein sequence ID" value="ATG56488.1"/>
    <property type="molecule type" value="Genomic_DNA"/>
</dbReference>
<evidence type="ECO:0000313" key="4">
    <source>
        <dbReference type="EMBL" id="ATG56488.1"/>
    </source>
</evidence>
<dbReference type="Pfam" id="PF00583">
    <property type="entry name" value="Acetyltransf_1"/>
    <property type="match status" value="1"/>
</dbReference>
<dbReference type="Gene3D" id="3.40.630.30">
    <property type="match status" value="1"/>
</dbReference>
<dbReference type="InterPro" id="IPR000182">
    <property type="entry name" value="GNAT_dom"/>
</dbReference>
<dbReference type="KEGG" id="bgg:CFK41_05215"/>
<dbReference type="InterPro" id="IPR050832">
    <property type="entry name" value="Bact_Acetyltransf"/>
</dbReference>
<dbReference type="GO" id="GO:0016747">
    <property type="term" value="F:acyltransferase activity, transferring groups other than amino-acyl groups"/>
    <property type="evidence" value="ECO:0007669"/>
    <property type="project" value="InterPro"/>
</dbReference>
<accession>A0A291H1Y4</accession>
<evidence type="ECO:0000259" key="3">
    <source>
        <dbReference type="PROSITE" id="PS51186"/>
    </source>
</evidence>
<evidence type="ECO:0000256" key="1">
    <source>
        <dbReference type="ARBA" id="ARBA00022679"/>
    </source>
</evidence>
<sequence>MRRADVEDVPALQAFWAVAGENASRPGDDAALVENLLRRDADAILVAEVDGEIVGTVIAGWDGWRAHLYRLAVDPDSRGQGIGRLLMRAAEARLRSLGAIRFDAMVLSGNTLGERAWAAMGYELQEDWRRWVRFA</sequence>
<keyword evidence="2" id="KW-0012">Acyltransferase</keyword>
<dbReference type="InterPro" id="IPR016181">
    <property type="entry name" value="Acyl_CoA_acyltransferase"/>
</dbReference>
<dbReference type="SUPFAM" id="SSF55729">
    <property type="entry name" value="Acyl-CoA N-acyltransferases (Nat)"/>
    <property type="match status" value="1"/>
</dbReference>
<feature type="domain" description="N-acetyltransferase" evidence="3">
    <location>
        <begin position="1"/>
        <end position="135"/>
    </location>
</feature>
<organism evidence="4 5">
    <name type="scientific">Brachybacterium ginsengisoli</name>
    <dbReference type="NCBI Taxonomy" id="1331682"/>
    <lineage>
        <taxon>Bacteria</taxon>
        <taxon>Bacillati</taxon>
        <taxon>Actinomycetota</taxon>
        <taxon>Actinomycetes</taxon>
        <taxon>Micrococcales</taxon>
        <taxon>Dermabacteraceae</taxon>
        <taxon>Brachybacterium</taxon>
    </lineage>
</organism>
<reference evidence="4 5" key="1">
    <citation type="journal article" date="2014" name="Int. J. Syst. Evol. Microbiol.">
        <title>Brachybacterium ginsengisoli sp. nov., isolated from soil of a ginseng field.</title>
        <authorList>
            <person name="Hoang V.A."/>
            <person name="Kim Y.J."/>
            <person name="Nguyen N.L."/>
            <person name="Yang D.C."/>
        </authorList>
    </citation>
    <scope>NUCLEOTIDE SEQUENCE [LARGE SCALE GENOMIC DNA]</scope>
    <source>
        <strain evidence="4 5">DCY80</strain>
    </source>
</reference>